<dbReference type="Proteomes" id="UP001501727">
    <property type="component" value="Unassembled WGS sequence"/>
</dbReference>
<protein>
    <recommendedName>
        <fullName evidence="2">HNH nuclease domain-containing protein</fullName>
    </recommendedName>
</protein>
<evidence type="ECO:0000259" key="2">
    <source>
        <dbReference type="SMART" id="SM00507"/>
    </source>
</evidence>
<proteinExistence type="predicted"/>
<accession>A0ABP7MU05</accession>
<dbReference type="SMART" id="SM00507">
    <property type="entry name" value="HNHc"/>
    <property type="match status" value="1"/>
</dbReference>
<feature type="region of interest" description="Disordered" evidence="1">
    <location>
        <begin position="43"/>
        <end position="64"/>
    </location>
</feature>
<evidence type="ECO:0000313" key="3">
    <source>
        <dbReference type="EMBL" id="GAA3928669.1"/>
    </source>
</evidence>
<reference evidence="4" key="1">
    <citation type="journal article" date="2019" name="Int. J. Syst. Evol. Microbiol.">
        <title>The Global Catalogue of Microorganisms (GCM) 10K type strain sequencing project: providing services to taxonomists for standard genome sequencing and annotation.</title>
        <authorList>
            <consortium name="The Broad Institute Genomics Platform"/>
            <consortium name="The Broad Institute Genome Sequencing Center for Infectious Disease"/>
            <person name="Wu L."/>
            <person name="Ma J."/>
        </authorList>
    </citation>
    <scope>NUCLEOTIDE SEQUENCE [LARGE SCALE GENOMIC DNA]</scope>
    <source>
        <strain evidence="4">JCM 16916</strain>
    </source>
</reference>
<evidence type="ECO:0000256" key="1">
    <source>
        <dbReference type="SAM" id="MobiDB-lite"/>
    </source>
</evidence>
<evidence type="ECO:0000313" key="4">
    <source>
        <dbReference type="Proteomes" id="UP001501727"/>
    </source>
</evidence>
<name>A0ABP7MU05_9GAMM</name>
<feature type="domain" description="HNH nuclease" evidence="2">
    <location>
        <begin position="28"/>
        <end position="74"/>
    </location>
</feature>
<comment type="caution">
    <text evidence="3">The sequence shown here is derived from an EMBL/GenBank/DDBJ whole genome shotgun (WGS) entry which is preliminary data.</text>
</comment>
<dbReference type="InterPro" id="IPR003615">
    <property type="entry name" value="HNH_nuc"/>
</dbReference>
<organism evidence="3 4">
    <name type="scientific">Luteimonas lutimaris</name>
    <dbReference type="NCBI Taxonomy" id="698645"/>
    <lineage>
        <taxon>Bacteria</taxon>
        <taxon>Pseudomonadati</taxon>
        <taxon>Pseudomonadota</taxon>
        <taxon>Gammaproteobacteria</taxon>
        <taxon>Lysobacterales</taxon>
        <taxon>Lysobacteraceae</taxon>
        <taxon>Luteimonas</taxon>
    </lineage>
</organism>
<feature type="region of interest" description="Disordered" evidence="1">
    <location>
        <begin position="82"/>
        <end position="107"/>
    </location>
</feature>
<dbReference type="EMBL" id="BAAAZU010000024">
    <property type="protein sequence ID" value="GAA3928669.1"/>
    <property type="molecule type" value="Genomic_DNA"/>
</dbReference>
<keyword evidence="4" id="KW-1185">Reference proteome</keyword>
<sequence>MQRRPTRPSGRDADPRRTIPLGSYRWQRLRAAVLARDPLCRDCKHPATDVDHDDGDPSNNAPHNLVPRCHSCHSIKTMREQHGTHGCDESGWPRDPSSHWNEKIAGS</sequence>
<dbReference type="CDD" id="cd00085">
    <property type="entry name" value="HNHc"/>
    <property type="match status" value="1"/>
</dbReference>
<gene>
    <name evidence="3" type="ORF">GCM10022229_22920</name>
</gene>